<keyword evidence="1" id="KW-0472">Membrane</keyword>
<dbReference type="EMBL" id="KV442012">
    <property type="protein sequence ID" value="OAQ36140.1"/>
    <property type="molecule type" value="Genomic_DNA"/>
</dbReference>
<dbReference type="AlphaFoldDB" id="A0A197KF42"/>
<accession>A0A197KF42</accession>
<feature type="transmembrane region" description="Helical" evidence="1">
    <location>
        <begin position="20"/>
        <end position="44"/>
    </location>
</feature>
<gene>
    <name evidence="2" type="ORF">K457DRAFT_374963</name>
</gene>
<keyword evidence="3" id="KW-1185">Reference proteome</keyword>
<reference evidence="2 3" key="1">
    <citation type="submission" date="2016-05" db="EMBL/GenBank/DDBJ databases">
        <title>Genome sequencing reveals origins of a unique bacterial endosymbiosis in the earliest lineages of terrestrial Fungi.</title>
        <authorList>
            <consortium name="DOE Joint Genome Institute"/>
            <person name="Uehling J."/>
            <person name="Gryganskyi A."/>
            <person name="Hameed K."/>
            <person name="Tschaplinski T."/>
            <person name="Misztal P."/>
            <person name="Wu S."/>
            <person name="Desiro A."/>
            <person name="Vande Pol N."/>
            <person name="Du Z.-Y."/>
            <person name="Zienkiewicz A."/>
            <person name="Zienkiewicz K."/>
            <person name="Morin E."/>
            <person name="Tisserant E."/>
            <person name="Splivallo R."/>
            <person name="Hainaut M."/>
            <person name="Henrissat B."/>
            <person name="Ohm R."/>
            <person name="Kuo A."/>
            <person name="Yan J."/>
            <person name="Lipzen A."/>
            <person name="Nolan M."/>
            <person name="Labutti K."/>
            <person name="Barry K."/>
            <person name="Goldstein A."/>
            <person name="Labbe J."/>
            <person name="Schadt C."/>
            <person name="Tuskan G."/>
            <person name="Grigoriev I."/>
            <person name="Martin F."/>
            <person name="Vilgalys R."/>
            <person name="Bonito G."/>
        </authorList>
    </citation>
    <scope>NUCLEOTIDE SEQUENCE [LARGE SCALE GENOMIC DNA]</scope>
    <source>
        <strain evidence="2 3">AG-77</strain>
    </source>
</reference>
<protein>
    <submittedName>
        <fullName evidence="2">Uncharacterized protein</fullName>
    </submittedName>
</protein>
<evidence type="ECO:0000256" key="1">
    <source>
        <dbReference type="SAM" id="Phobius"/>
    </source>
</evidence>
<evidence type="ECO:0000313" key="3">
    <source>
        <dbReference type="Proteomes" id="UP000078512"/>
    </source>
</evidence>
<keyword evidence="1" id="KW-0812">Transmembrane</keyword>
<name>A0A197KF42_9FUNG</name>
<organism evidence="2 3">
    <name type="scientific">Linnemannia elongata AG-77</name>
    <dbReference type="NCBI Taxonomy" id="1314771"/>
    <lineage>
        <taxon>Eukaryota</taxon>
        <taxon>Fungi</taxon>
        <taxon>Fungi incertae sedis</taxon>
        <taxon>Mucoromycota</taxon>
        <taxon>Mortierellomycotina</taxon>
        <taxon>Mortierellomycetes</taxon>
        <taxon>Mortierellales</taxon>
        <taxon>Mortierellaceae</taxon>
        <taxon>Linnemannia</taxon>
    </lineage>
</organism>
<dbReference type="Proteomes" id="UP000078512">
    <property type="component" value="Unassembled WGS sequence"/>
</dbReference>
<sequence length="67" mass="7555">MRYVSANATHLPSFAIPFSPYSLLLFCPSIPADFLYLLVLLPLLSWSSSCPKEIEKKSFEDVLGNLY</sequence>
<evidence type="ECO:0000313" key="2">
    <source>
        <dbReference type="EMBL" id="OAQ36140.1"/>
    </source>
</evidence>
<keyword evidence="1" id="KW-1133">Transmembrane helix</keyword>
<proteinExistence type="predicted"/>